<dbReference type="Proteomes" id="UP000318053">
    <property type="component" value="Unassembled WGS sequence"/>
</dbReference>
<dbReference type="Gene3D" id="1.25.10.20">
    <property type="entry name" value="Vitellinogen, superhelical"/>
    <property type="match status" value="1"/>
</dbReference>
<evidence type="ECO:0000256" key="4">
    <source>
        <dbReference type="PROSITE-ProRule" id="PRU00433"/>
    </source>
</evidence>
<name>A0A5C5X0R8_9BACT</name>
<dbReference type="OrthoDB" id="247847at2"/>
<dbReference type="GO" id="GO:0020037">
    <property type="term" value="F:heme binding"/>
    <property type="evidence" value="ECO:0007669"/>
    <property type="project" value="InterPro"/>
</dbReference>
<dbReference type="AlphaFoldDB" id="A0A5C5X0R8"/>
<dbReference type="InterPro" id="IPR011030">
    <property type="entry name" value="Lipovitellin_superhlx_dom"/>
</dbReference>
<dbReference type="InterPro" id="IPR013427">
    <property type="entry name" value="Haem-bd_dom_put"/>
</dbReference>
<dbReference type="PROSITE" id="PS51257">
    <property type="entry name" value="PROKAR_LIPOPROTEIN"/>
    <property type="match status" value="1"/>
</dbReference>
<gene>
    <name evidence="6" type="ORF">CA85_43810</name>
</gene>
<organism evidence="6 7">
    <name type="scientific">Allorhodopirellula solitaria</name>
    <dbReference type="NCBI Taxonomy" id="2527987"/>
    <lineage>
        <taxon>Bacteria</taxon>
        <taxon>Pseudomonadati</taxon>
        <taxon>Planctomycetota</taxon>
        <taxon>Planctomycetia</taxon>
        <taxon>Pirellulales</taxon>
        <taxon>Pirellulaceae</taxon>
        <taxon>Allorhodopirellula</taxon>
    </lineage>
</organism>
<dbReference type="PROSITE" id="PS51007">
    <property type="entry name" value="CYTC"/>
    <property type="match status" value="1"/>
</dbReference>
<dbReference type="SUPFAM" id="SSF48431">
    <property type="entry name" value="Lipovitellin-phosvitin complex, superhelical domain"/>
    <property type="match status" value="1"/>
</dbReference>
<dbReference type="Pfam" id="PF00034">
    <property type="entry name" value="Cytochrom_C"/>
    <property type="match status" value="1"/>
</dbReference>
<evidence type="ECO:0000259" key="5">
    <source>
        <dbReference type="PROSITE" id="PS51007"/>
    </source>
</evidence>
<protein>
    <submittedName>
        <fullName evidence="6">Cytochrome c</fullName>
    </submittedName>
</protein>
<feature type="domain" description="Cytochrome c" evidence="5">
    <location>
        <begin position="243"/>
        <end position="379"/>
    </location>
</feature>
<evidence type="ECO:0000313" key="6">
    <source>
        <dbReference type="EMBL" id="TWT56199.1"/>
    </source>
</evidence>
<keyword evidence="2 4" id="KW-0479">Metal-binding</keyword>
<evidence type="ECO:0000256" key="1">
    <source>
        <dbReference type="ARBA" id="ARBA00022617"/>
    </source>
</evidence>
<keyword evidence="1 4" id="KW-0349">Heme</keyword>
<dbReference type="RefSeq" id="WP_146393228.1">
    <property type="nucleotide sequence ID" value="NZ_SJPK01000015.1"/>
</dbReference>
<dbReference type="Gene3D" id="1.10.760.10">
    <property type="entry name" value="Cytochrome c-like domain"/>
    <property type="match status" value="1"/>
</dbReference>
<dbReference type="GO" id="GO:0046872">
    <property type="term" value="F:metal ion binding"/>
    <property type="evidence" value="ECO:0007669"/>
    <property type="project" value="UniProtKB-KW"/>
</dbReference>
<proteinExistence type="predicted"/>
<dbReference type="SUPFAM" id="SSF46626">
    <property type="entry name" value="Cytochrome c"/>
    <property type="match status" value="1"/>
</dbReference>
<evidence type="ECO:0000256" key="3">
    <source>
        <dbReference type="ARBA" id="ARBA00023004"/>
    </source>
</evidence>
<dbReference type="PANTHER" id="PTHR33546:SF1">
    <property type="entry name" value="LARGE, MULTIFUNCTIONAL SECRETED PROTEIN"/>
    <property type="match status" value="1"/>
</dbReference>
<dbReference type="NCBIfam" id="TIGR02603">
    <property type="entry name" value="CxxCH_TIGR02603"/>
    <property type="match status" value="1"/>
</dbReference>
<reference evidence="6 7" key="1">
    <citation type="submission" date="2019-02" db="EMBL/GenBank/DDBJ databases">
        <title>Deep-cultivation of Planctomycetes and their phenomic and genomic characterization uncovers novel biology.</title>
        <authorList>
            <person name="Wiegand S."/>
            <person name="Jogler M."/>
            <person name="Boedeker C."/>
            <person name="Pinto D."/>
            <person name="Vollmers J."/>
            <person name="Rivas-Marin E."/>
            <person name="Kohn T."/>
            <person name="Peeters S.H."/>
            <person name="Heuer A."/>
            <person name="Rast P."/>
            <person name="Oberbeckmann S."/>
            <person name="Bunk B."/>
            <person name="Jeske O."/>
            <person name="Meyerdierks A."/>
            <person name="Storesund J.E."/>
            <person name="Kallscheuer N."/>
            <person name="Luecker S."/>
            <person name="Lage O.M."/>
            <person name="Pohl T."/>
            <person name="Merkel B.J."/>
            <person name="Hornburger P."/>
            <person name="Mueller R.-W."/>
            <person name="Bruemmer F."/>
            <person name="Labrenz M."/>
            <person name="Spormann A.M."/>
            <person name="Op Den Camp H."/>
            <person name="Overmann J."/>
            <person name="Amann R."/>
            <person name="Jetten M.S.M."/>
            <person name="Mascher T."/>
            <person name="Medema M.H."/>
            <person name="Devos D.P."/>
            <person name="Kaster A.-K."/>
            <person name="Ovreas L."/>
            <person name="Rohde M."/>
            <person name="Galperin M.Y."/>
            <person name="Jogler C."/>
        </authorList>
    </citation>
    <scope>NUCLEOTIDE SEQUENCE [LARGE SCALE GENOMIC DNA]</scope>
    <source>
        <strain evidence="6 7">CA85</strain>
    </source>
</reference>
<keyword evidence="3 4" id="KW-0408">Iron</keyword>
<evidence type="ECO:0000256" key="2">
    <source>
        <dbReference type="ARBA" id="ARBA00022723"/>
    </source>
</evidence>
<comment type="caution">
    <text evidence="6">The sequence shown here is derived from an EMBL/GenBank/DDBJ whole genome shotgun (WGS) entry which is preliminary data.</text>
</comment>
<accession>A0A5C5X0R8</accession>
<evidence type="ECO:0000313" key="7">
    <source>
        <dbReference type="Proteomes" id="UP000318053"/>
    </source>
</evidence>
<sequence>MTPRLRPAILILLTIFACPLLPGPLLPAADDGGELSPQDKLVVETVLRLQSFQLESSAPAKAAVLRYLRARLGSKQSFDLIRRFKPVEIAPDLAAFGLEHANETEGVRAAELLFAMGQQKRLLDVAEADDSERAMTAIALIGRSGRGKTVESLLPLVTSGETSMDRRIAALTAMGRQIDGQTQILSMVKETALPDELKFAAANVLLASPNAEAVEEASKYLSLPETADSQPLPPVVELAKRRGDVATGAKVFREPGTCIECHKIHGEGKEVGPDLSEIGSKLSREAMFVAILDPSAAVSHNFETYVLLTDDGTAFTGLLISQTDAAITLRTNEGIDRTVDREAVELFEKKSQSMMPQDLQRLMTAEQLVDLVEYLMGLQKSAEGSTAT</sequence>
<dbReference type="InterPro" id="IPR009056">
    <property type="entry name" value="Cyt_c-like_dom"/>
</dbReference>
<dbReference type="GO" id="GO:0009055">
    <property type="term" value="F:electron transfer activity"/>
    <property type="evidence" value="ECO:0007669"/>
    <property type="project" value="InterPro"/>
</dbReference>
<dbReference type="EMBL" id="SJPK01000015">
    <property type="protein sequence ID" value="TWT56199.1"/>
    <property type="molecule type" value="Genomic_DNA"/>
</dbReference>
<keyword evidence="7" id="KW-1185">Reference proteome</keyword>
<dbReference type="InterPro" id="IPR036909">
    <property type="entry name" value="Cyt_c-like_dom_sf"/>
</dbReference>
<dbReference type="PANTHER" id="PTHR33546">
    <property type="entry name" value="LARGE, MULTIFUNCTIONAL SECRETED PROTEIN-RELATED"/>
    <property type="match status" value="1"/>
</dbReference>